<keyword evidence="4" id="KW-1185">Reference proteome</keyword>
<feature type="region of interest" description="Disordered" evidence="1">
    <location>
        <begin position="179"/>
        <end position="206"/>
    </location>
</feature>
<dbReference type="Proteomes" id="UP001397290">
    <property type="component" value="Unassembled WGS sequence"/>
</dbReference>
<gene>
    <name evidence="3" type="ORF">G3M48_008304</name>
</gene>
<reference evidence="3 4" key="1">
    <citation type="submission" date="2020-02" db="EMBL/GenBank/DDBJ databases">
        <title>Comparative genomics of the hypocrealean fungal genus Beauvera.</title>
        <authorList>
            <person name="Showalter D.N."/>
            <person name="Bushley K.E."/>
            <person name="Rehner S.A."/>
        </authorList>
    </citation>
    <scope>NUCLEOTIDE SEQUENCE [LARGE SCALE GENOMIC DNA]</scope>
    <source>
        <strain evidence="3 4">ARSEF4384</strain>
    </source>
</reference>
<organism evidence="3 4">
    <name type="scientific">Beauveria asiatica</name>
    <dbReference type="NCBI Taxonomy" id="1069075"/>
    <lineage>
        <taxon>Eukaryota</taxon>
        <taxon>Fungi</taxon>
        <taxon>Dikarya</taxon>
        <taxon>Ascomycota</taxon>
        <taxon>Pezizomycotina</taxon>
        <taxon>Sordariomycetes</taxon>
        <taxon>Hypocreomycetidae</taxon>
        <taxon>Hypocreales</taxon>
        <taxon>Cordycipitaceae</taxon>
        <taxon>Beauveria</taxon>
    </lineage>
</organism>
<dbReference type="AlphaFoldDB" id="A0AAW0RLA7"/>
<accession>A0AAW0RLA7</accession>
<dbReference type="Pfam" id="PF24476">
    <property type="entry name" value="DUF7580"/>
    <property type="match status" value="2"/>
</dbReference>
<comment type="caution">
    <text evidence="3">The sequence shown here is derived from an EMBL/GenBank/DDBJ whole genome shotgun (WGS) entry which is preliminary data.</text>
</comment>
<proteinExistence type="predicted"/>
<evidence type="ECO:0000313" key="4">
    <source>
        <dbReference type="Proteomes" id="UP001397290"/>
    </source>
</evidence>
<feature type="domain" description="DUF7580" evidence="2">
    <location>
        <begin position="118"/>
        <end position="170"/>
    </location>
</feature>
<feature type="compositionally biased region" description="Polar residues" evidence="1">
    <location>
        <begin position="185"/>
        <end position="200"/>
    </location>
</feature>
<evidence type="ECO:0000313" key="3">
    <source>
        <dbReference type="EMBL" id="KAK8142744.1"/>
    </source>
</evidence>
<sequence>MKQFAGQHRELHIIAKQHQLLGAWLLSPIGKPEKQSLDEAIAKGYFKPLTYSSYYNKLSIPHHTLGEKRALAVNLGYCLMDFFDSDLDSDNFHFLVLIMALKTHEYGQIIRIRPGQRTQCNDSYLEALLGCLNLHTQLYSIDASTPEGDDLIRKELHYHVVQKLEFALEECTKSIKSKWERSLSPPASNARGQSNSQNSHGKPRKRVQLREFDQATLSYALLEQVQADNEEYKYPGTASDRLFHASYRHKHQRQEQCACYANCRRSSDLVCETSRGLSCHELKCHDEHLVARERLDRKR</sequence>
<dbReference type="EMBL" id="JAAHCF010000619">
    <property type="protein sequence ID" value="KAK8142744.1"/>
    <property type="molecule type" value="Genomic_DNA"/>
</dbReference>
<evidence type="ECO:0000259" key="2">
    <source>
        <dbReference type="Pfam" id="PF24476"/>
    </source>
</evidence>
<protein>
    <recommendedName>
        <fullName evidence="2">DUF7580 domain-containing protein</fullName>
    </recommendedName>
</protein>
<evidence type="ECO:0000256" key="1">
    <source>
        <dbReference type="SAM" id="MobiDB-lite"/>
    </source>
</evidence>
<name>A0AAW0RLA7_9HYPO</name>
<dbReference type="InterPro" id="IPR056002">
    <property type="entry name" value="DUF7580"/>
</dbReference>
<feature type="domain" description="DUF7580" evidence="2">
    <location>
        <begin position="2"/>
        <end position="95"/>
    </location>
</feature>